<gene>
    <name evidence="6" type="ORF">MICPUCDRAFT_53532</name>
</gene>
<dbReference type="PANTHER" id="PTHR19920">
    <property type="entry name" value="WD40 PROTEIN CIAO1"/>
    <property type="match status" value="1"/>
</dbReference>
<dbReference type="CDD" id="cd00200">
    <property type="entry name" value="WD40"/>
    <property type="match status" value="1"/>
</dbReference>
<evidence type="ECO:0000256" key="5">
    <source>
        <dbReference type="SAM" id="MobiDB-lite"/>
    </source>
</evidence>
<organism evidence="7">
    <name type="scientific">Micromonas pusilla (strain CCMP1545)</name>
    <name type="common">Picoplanktonic green alga</name>
    <dbReference type="NCBI Taxonomy" id="564608"/>
    <lineage>
        <taxon>Eukaryota</taxon>
        <taxon>Viridiplantae</taxon>
        <taxon>Chlorophyta</taxon>
        <taxon>Mamiellophyceae</taxon>
        <taxon>Mamiellales</taxon>
        <taxon>Mamiellaceae</taxon>
        <taxon>Micromonas</taxon>
    </lineage>
</organism>
<dbReference type="eggNOG" id="KOG0645">
    <property type="taxonomic scope" value="Eukaryota"/>
</dbReference>
<dbReference type="STRING" id="564608.C1N729"/>
<comment type="similarity">
    <text evidence="3">Belongs to the WD repeat CIA1 family.</text>
</comment>
<sequence length="435" mass="46525">MLSFLGRGKPSDPPPEPSPAPDPPPASSAPPPPSAPPDFSDAKAVTIELVAELEGHDDRVWGMQWEPRGRCLASTSSDKTCRLWSQSAAAGGNWVTVAELEGVHNRTVRQVSWSPCGRLLATASFDASTAVWTQSGGDWECVAVVEGHENEVKSCAWSPSGTLLATCGRDKSVWIWELQPGNDFECVAVLNGHSQDVKCVTWHPTEDVLVSTSYDDTIKIWTEDPDGDDWSCSKTLSKEDGGHESTVWCASFEPGGAHRVVTCSDDRTIAVWNAAGARARVSSSSLARFEDVASFSRFASSRGRSLRIASFVAGQTVESSALHMRSGPRGADLSIACKFPCGHDRPVLNVHWGRNGLIAAAGGDNSVRVYAAMKSDGSHGSGRAWAEVGAIGEHHEDGHLDDVNTVAWHPTDPTCLASCSDDGLIKIWKVTPAEE</sequence>
<evidence type="ECO:0000256" key="4">
    <source>
        <dbReference type="PROSITE-ProRule" id="PRU00221"/>
    </source>
</evidence>
<accession>C1N729</accession>
<dbReference type="OMA" id="MPILASC"/>
<feature type="repeat" description="WD" evidence="4">
    <location>
        <begin position="101"/>
        <end position="132"/>
    </location>
</feature>
<dbReference type="PRINTS" id="PR00320">
    <property type="entry name" value="GPROTEINBRPT"/>
</dbReference>
<dbReference type="Proteomes" id="UP000001876">
    <property type="component" value="Unassembled WGS sequence"/>
</dbReference>
<evidence type="ECO:0000313" key="6">
    <source>
        <dbReference type="EMBL" id="EEH52033.1"/>
    </source>
</evidence>
<dbReference type="Pfam" id="PF00400">
    <property type="entry name" value="WD40"/>
    <property type="match status" value="7"/>
</dbReference>
<dbReference type="InterPro" id="IPR028608">
    <property type="entry name" value="CIAO1/Cia1"/>
</dbReference>
<name>C1N729_MICPC</name>
<dbReference type="InterPro" id="IPR036322">
    <property type="entry name" value="WD40_repeat_dom_sf"/>
</dbReference>
<dbReference type="RefSeq" id="XP_003063660.1">
    <property type="nucleotide sequence ID" value="XM_003063614.1"/>
</dbReference>
<keyword evidence="7" id="KW-1185">Reference proteome</keyword>
<feature type="repeat" description="WD" evidence="4">
    <location>
        <begin position="145"/>
        <end position="186"/>
    </location>
</feature>
<dbReference type="HAMAP" id="MF_03037">
    <property type="entry name" value="ciao1"/>
    <property type="match status" value="1"/>
</dbReference>
<dbReference type="PROSITE" id="PS50082">
    <property type="entry name" value="WD_REPEATS_2"/>
    <property type="match status" value="6"/>
</dbReference>
<feature type="repeat" description="WD" evidence="4">
    <location>
        <begin position="240"/>
        <end position="282"/>
    </location>
</feature>
<evidence type="ECO:0000313" key="7">
    <source>
        <dbReference type="Proteomes" id="UP000001876"/>
    </source>
</evidence>
<dbReference type="Gene3D" id="2.130.10.10">
    <property type="entry name" value="YVTN repeat-like/Quinoprotein amine dehydrogenase"/>
    <property type="match status" value="2"/>
</dbReference>
<dbReference type="InterPro" id="IPR001680">
    <property type="entry name" value="WD40_rpt"/>
</dbReference>
<dbReference type="GO" id="GO:0097361">
    <property type="term" value="C:cytosolic [4Fe-4S] assembly targeting complex"/>
    <property type="evidence" value="ECO:0007669"/>
    <property type="project" value="InterPro"/>
</dbReference>
<dbReference type="InterPro" id="IPR015943">
    <property type="entry name" value="WD40/YVTN_repeat-like_dom_sf"/>
</dbReference>
<dbReference type="InterPro" id="IPR020472">
    <property type="entry name" value="WD40_PAC1"/>
</dbReference>
<evidence type="ECO:0000256" key="1">
    <source>
        <dbReference type="ARBA" id="ARBA00022574"/>
    </source>
</evidence>
<dbReference type="PANTHER" id="PTHR19920:SF0">
    <property type="entry name" value="CYTOSOLIC IRON-SULFUR PROTEIN ASSEMBLY PROTEIN CIAO1-RELATED"/>
    <property type="match status" value="1"/>
</dbReference>
<reference evidence="6 7" key="1">
    <citation type="journal article" date="2009" name="Science">
        <title>Green evolution and dynamic adaptations revealed by genomes of the marine picoeukaryotes Micromonas.</title>
        <authorList>
            <person name="Worden A.Z."/>
            <person name="Lee J.H."/>
            <person name="Mock T."/>
            <person name="Rouze P."/>
            <person name="Simmons M.P."/>
            <person name="Aerts A.L."/>
            <person name="Allen A.E."/>
            <person name="Cuvelier M.L."/>
            <person name="Derelle E."/>
            <person name="Everett M.V."/>
            <person name="Foulon E."/>
            <person name="Grimwood J."/>
            <person name="Gundlach H."/>
            <person name="Henrissat B."/>
            <person name="Napoli C."/>
            <person name="McDonald S.M."/>
            <person name="Parker M.S."/>
            <person name="Rombauts S."/>
            <person name="Salamov A."/>
            <person name="Von Dassow P."/>
            <person name="Badger J.H."/>
            <person name="Coutinho P.M."/>
            <person name="Demir E."/>
            <person name="Dubchak I."/>
            <person name="Gentemann C."/>
            <person name="Eikrem W."/>
            <person name="Gready J.E."/>
            <person name="John U."/>
            <person name="Lanier W."/>
            <person name="Lindquist E.A."/>
            <person name="Lucas S."/>
            <person name="Mayer K.F."/>
            <person name="Moreau H."/>
            <person name="Not F."/>
            <person name="Otillar R."/>
            <person name="Panaud O."/>
            <person name="Pangilinan J."/>
            <person name="Paulsen I."/>
            <person name="Piegu B."/>
            <person name="Poliakov A."/>
            <person name="Robbens S."/>
            <person name="Schmutz J."/>
            <person name="Toulza E."/>
            <person name="Wyss T."/>
            <person name="Zelensky A."/>
            <person name="Zhou K."/>
            <person name="Armbrust E.V."/>
            <person name="Bhattacharya D."/>
            <person name="Goodenough U.W."/>
            <person name="Van de Peer Y."/>
            <person name="Grigoriev I.V."/>
        </authorList>
    </citation>
    <scope>NUCLEOTIDE SEQUENCE [LARGE SCALE GENOMIC DNA]</scope>
    <source>
        <strain evidence="6 7">CCMP1545</strain>
    </source>
</reference>
<dbReference type="PROSITE" id="PS50294">
    <property type="entry name" value="WD_REPEATS_REGION"/>
    <property type="match status" value="6"/>
</dbReference>
<feature type="region of interest" description="Disordered" evidence="5">
    <location>
        <begin position="1"/>
        <end position="40"/>
    </location>
</feature>
<keyword evidence="1 4" id="KW-0853">WD repeat</keyword>
<evidence type="ECO:0000256" key="3">
    <source>
        <dbReference type="HAMAP-Rule" id="MF_03037"/>
    </source>
</evidence>
<dbReference type="AlphaFoldDB" id="C1N729"/>
<feature type="repeat" description="WD" evidence="4">
    <location>
        <begin position="53"/>
        <end position="85"/>
    </location>
</feature>
<dbReference type="PROSITE" id="PS00678">
    <property type="entry name" value="WD_REPEATS_1"/>
    <property type="match status" value="1"/>
</dbReference>
<dbReference type="GO" id="GO:0016226">
    <property type="term" value="P:iron-sulfur cluster assembly"/>
    <property type="evidence" value="ECO:0007669"/>
    <property type="project" value="UniProtKB-UniRule"/>
</dbReference>
<dbReference type="EMBL" id="GG663749">
    <property type="protein sequence ID" value="EEH52033.1"/>
    <property type="molecule type" value="Genomic_DNA"/>
</dbReference>
<protein>
    <recommendedName>
        <fullName evidence="3">Probable cytosolic iron-sulfur protein assembly protein CIAO1 homolog</fullName>
    </recommendedName>
</protein>
<evidence type="ECO:0000256" key="2">
    <source>
        <dbReference type="ARBA" id="ARBA00022737"/>
    </source>
</evidence>
<feature type="compositionally biased region" description="Pro residues" evidence="5">
    <location>
        <begin position="11"/>
        <end position="36"/>
    </location>
</feature>
<dbReference type="SUPFAM" id="SSF50978">
    <property type="entry name" value="WD40 repeat-like"/>
    <property type="match status" value="1"/>
</dbReference>
<dbReference type="GeneID" id="9689272"/>
<dbReference type="InterPro" id="IPR019775">
    <property type="entry name" value="WD40_repeat_CS"/>
</dbReference>
<proteinExistence type="inferred from homology"/>
<feature type="repeat" description="WD" evidence="4">
    <location>
        <begin position="396"/>
        <end position="435"/>
    </location>
</feature>
<feature type="repeat" description="WD" evidence="4">
    <location>
        <begin position="190"/>
        <end position="221"/>
    </location>
</feature>
<keyword evidence="2" id="KW-0677">Repeat</keyword>
<dbReference type="OrthoDB" id="284782at2759"/>
<dbReference type="KEGG" id="mpp:MICPUCDRAFT_53532"/>
<dbReference type="SMART" id="SM00320">
    <property type="entry name" value="WD40"/>
    <property type="match status" value="7"/>
</dbReference>
<comment type="function">
    <text evidence="3">Essential component of the cytosolic iron-sulfur (Fe/S) protein assembly machinery. Required for the maturation of extramitochondrial Fe/S proteins.</text>
</comment>